<protein>
    <submittedName>
        <fullName evidence="2">Putative TRAP transporter solute receptor</fullName>
    </submittedName>
</protein>
<reference evidence="2 3" key="1">
    <citation type="journal article" date="2016" name="BMC Genomics">
        <title>Combined genomic and structural analyses of a cultured magnetotactic bacterium reveals its niche adaptation to a dynamic environment.</title>
        <authorList>
            <person name="Araujo A.C."/>
            <person name="Morillo V."/>
            <person name="Cypriano J."/>
            <person name="Teixeira L.C."/>
            <person name="Leao P."/>
            <person name="Lyra S."/>
            <person name="Almeida L.G."/>
            <person name="Bazylinski D.A."/>
            <person name="Vasconcellos A.T."/>
            <person name="Abreu F."/>
            <person name="Lins U."/>
        </authorList>
    </citation>
    <scope>NUCLEOTIDE SEQUENCE [LARGE SCALE GENOMIC DNA]</scope>
    <source>
        <strain evidence="2 3">IT-1</strain>
    </source>
</reference>
<dbReference type="InterPro" id="IPR011852">
    <property type="entry name" value="TRAP_TAXI"/>
</dbReference>
<dbReference type="AlphaFoldDB" id="A0A1Y2K2B4"/>
<feature type="signal peptide" evidence="1">
    <location>
        <begin position="1"/>
        <end position="27"/>
    </location>
</feature>
<keyword evidence="1" id="KW-0732">Signal</keyword>
<gene>
    <name evidence="2" type="ORF">MAIT1_02271</name>
</gene>
<dbReference type="NCBIfam" id="TIGR02122">
    <property type="entry name" value="TRAP_TAXI"/>
    <property type="match status" value="1"/>
</dbReference>
<dbReference type="PANTHER" id="PTHR42941:SF1">
    <property type="entry name" value="SLL1037 PROTEIN"/>
    <property type="match status" value="1"/>
</dbReference>
<dbReference type="STRING" id="1434232.MAIT1_02271"/>
<organism evidence="2 3">
    <name type="scientific">Magnetofaba australis IT-1</name>
    <dbReference type="NCBI Taxonomy" id="1434232"/>
    <lineage>
        <taxon>Bacteria</taxon>
        <taxon>Pseudomonadati</taxon>
        <taxon>Pseudomonadota</taxon>
        <taxon>Magnetococcia</taxon>
        <taxon>Magnetococcales</taxon>
        <taxon>Magnetococcaceae</taxon>
        <taxon>Magnetofaba</taxon>
    </lineage>
</organism>
<dbReference type="RefSeq" id="WP_085444659.1">
    <property type="nucleotide sequence ID" value="NZ_LVJN01000020.1"/>
</dbReference>
<dbReference type="Pfam" id="PF16868">
    <property type="entry name" value="NMT1_3"/>
    <property type="match status" value="1"/>
</dbReference>
<comment type="caution">
    <text evidence="2">The sequence shown here is derived from an EMBL/GenBank/DDBJ whole genome shotgun (WGS) entry which is preliminary data.</text>
</comment>
<proteinExistence type="predicted"/>
<dbReference type="CDD" id="cd13568">
    <property type="entry name" value="PBP2_TAXI_TRAP_like_3"/>
    <property type="match status" value="1"/>
</dbReference>
<dbReference type="SUPFAM" id="SSF53850">
    <property type="entry name" value="Periplasmic binding protein-like II"/>
    <property type="match status" value="1"/>
</dbReference>
<dbReference type="Proteomes" id="UP000194003">
    <property type="component" value="Unassembled WGS sequence"/>
</dbReference>
<evidence type="ECO:0000256" key="1">
    <source>
        <dbReference type="SAM" id="SignalP"/>
    </source>
</evidence>
<dbReference type="Gene3D" id="3.40.190.10">
    <property type="entry name" value="Periplasmic binding protein-like II"/>
    <property type="match status" value="2"/>
</dbReference>
<keyword evidence="3" id="KW-1185">Reference proteome</keyword>
<name>A0A1Y2K2B4_9PROT</name>
<keyword evidence="2" id="KW-0675">Receptor</keyword>
<evidence type="ECO:0000313" key="2">
    <source>
        <dbReference type="EMBL" id="OSM02170.1"/>
    </source>
</evidence>
<dbReference type="EMBL" id="LVJN01000020">
    <property type="protein sequence ID" value="OSM02170.1"/>
    <property type="molecule type" value="Genomic_DNA"/>
</dbReference>
<accession>A0A1Y2K2B4</accession>
<dbReference type="OrthoDB" id="9776669at2"/>
<evidence type="ECO:0000313" key="3">
    <source>
        <dbReference type="Proteomes" id="UP000194003"/>
    </source>
</evidence>
<feature type="chain" id="PRO_5012192404" evidence="1">
    <location>
        <begin position="28"/>
        <end position="323"/>
    </location>
</feature>
<sequence length="323" mass="34084">MKLFTAKIAMGAAVASLALGLAAPASAERGGFITIGTGGVTGVYYPSGGAICRMVNQNRKSHGLRCSVESTGGSVYNSNALASGELDIGVVQSDVGYKAWNGQEPFQGKVTKLRSLFSLHPESVTLTARKDAGINGLKDIVGKRINIGNPGSGQARTAGELLEVCGISEDKLALAGRLKASEMPDALRDNKLDAYFYVVGHPTANIKDVATSVDINIVPLTGGCVDKLVSKYPYFVKAKVPAGIYRGVDSDVPTYGVKATIVTTSDLSDKAAYEVVKGVFENLDSFKALHPAFRILEPKEMLQGLSAPIHPGAEKYYKEKGLL</sequence>
<dbReference type="PANTHER" id="PTHR42941">
    <property type="entry name" value="SLL1037 PROTEIN"/>
    <property type="match status" value="1"/>
</dbReference>